<keyword evidence="3" id="KW-1185">Reference proteome</keyword>
<proteinExistence type="predicted"/>
<name>A0A9Q0EQ58_9TELE</name>
<feature type="compositionally biased region" description="Basic residues" evidence="1">
    <location>
        <begin position="1"/>
        <end position="11"/>
    </location>
</feature>
<sequence length="91" mass="10283">MRPRMRVHRQRERALGGQGPFVDWRRDAPLRVDVSQTVRRRRPPPPVGSPTQGGAGRAQAETERRFLFARVDLRSVLEGRGADIPALKTDS</sequence>
<reference evidence="2" key="1">
    <citation type="submission" date="2022-07" db="EMBL/GenBank/DDBJ databases">
        <title>Chromosome-level genome of Muraenolepis orangiensis.</title>
        <authorList>
            <person name="Kim J."/>
        </authorList>
    </citation>
    <scope>NUCLEOTIDE SEQUENCE</scope>
    <source>
        <strain evidence="2">KU_S4_2022</strain>
        <tissue evidence="2">Muscle</tissue>
    </source>
</reference>
<gene>
    <name evidence="2" type="ORF">NHX12_021285</name>
</gene>
<organism evidence="2 3">
    <name type="scientific">Muraenolepis orangiensis</name>
    <name type="common">Patagonian moray cod</name>
    <dbReference type="NCBI Taxonomy" id="630683"/>
    <lineage>
        <taxon>Eukaryota</taxon>
        <taxon>Metazoa</taxon>
        <taxon>Chordata</taxon>
        <taxon>Craniata</taxon>
        <taxon>Vertebrata</taxon>
        <taxon>Euteleostomi</taxon>
        <taxon>Actinopterygii</taxon>
        <taxon>Neopterygii</taxon>
        <taxon>Teleostei</taxon>
        <taxon>Neoteleostei</taxon>
        <taxon>Acanthomorphata</taxon>
        <taxon>Zeiogadaria</taxon>
        <taxon>Gadariae</taxon>
        <taxon>Gadiformes</taxon>
        <taxon>Muraenolepidoidei</taxon>
        <taxon>Muraenolepididae</taxon>
        <taxon>Muraenolepis</taxon>
    </lineage>
</organism>
<protein>
    <submittedName>
        <fullName evidence="2">Uncharacterized protein</fullName>
    </submittedName>
</protein>
<accession>A0A9Q0EQ58</accession>
<dbReference type="EMBL" id="JANIIK010000037">
    <property type="protein sequence ID" value="KAJ3611269.1"/>
    <property type="molecule type" value="Genomic_DNA"/>
</dbReference>
<dbReference type="AlphaFoldDB" id="A0A9Q0EQ58"/>
<comment type="caution">
    <text evidence="2">The sequence shown here is derived from an EMBL/GenBank/DDBJ whole genome shotgun (WGS) entry which is preliminary data.</text>
</comment>
<feature type="region of interest" description="Disordered" evidence="1">
    <location>
        <begin position="35"/>
        <end position="61"/>
    </location>
</feature>
<dbReference type="Proteomes" id="UP001148018">
    <property type="component" value="Unassembled WGS sequence"/>
</dbReference>
<evidence type="ECO:0000313" key="3">
    <source>
        <dbReference type="Proteomes" id="UP001148018"/>
    </source>
</evidence>
<feature type="region of interest" description="Disordered" evidence="1">
    <location>
        <begin position="1"/>
        <end position="21"/>
    </location>
</feature>
<evidence type="ECO:0000256" key="1">
    <source>
        <dbReference type="SAM" id="MobiDB-lite"/>
    </source>
</evidence>
<evidence type="ECO:0000313" key="2">
    <source>
        <dbReference type="EMBL" id="KAJ3611269.1"/>
    </source>
</evidence>